<dbReference type="KEGG" id="upl:DSM104440_00527"/>
<dbReference type="EMBL" id="CP053073">
    <property type="protein sequence ID" value="QJR13737.1"/>
    <property type="molecule type" value="Genomic_DNA"/>
</dbReference>
<dbReference type="RefSeq" id="WP_171160481.1">
    <property type="nucleotide sequence ID" value="NZ_CP053073.1"/>
</dbReference>
<protein>
    <submittedName>
        <fullName evidence="2">Uncharacterized protein</fullName>
    </submittedName>
</protein>
<dbReference type="Proteomes" id="UP000503096">
    <property type="component" value="Chromosome"/>
</dbReference>
<keyword evidence="1" id="KW-1133">Transmembrane helix</keyword>
<proteinExistence type="predicted"/>
<dbReference type="PANTHER" id="PTHR32251:SF17">
    <property type="entry name" value="STEROID 5-ALPHA REDUCTASE C-TERMINAL DOMAIN-CONTAINING PROTEIN"/>
    <property type="match status" value="1"/>
</dbReference>
<feature type="transmembrane region" description="Helical" evidence="1">
    <location>
        <begin position="107"/>
        <end position="129"/>
    </location>
</feature>
<dbReference type="Gene3D" id="1.20.120.1630">
    <property type="match status" value="1"/>
</dbReference>
<dbReference type="PROSITE" id="PS50244">
    <property type="entry name" value="S5A_REDUCTASE"/>
    <property type="match status" value="1"/>
</dbReference>
<dbReference type="GO" id="GO:0016020">
    <property type="term" value="C:membrane"/>
    <property type="evidence" value="ECO:0007669"/>
    <property type="project" value="TreeGrafter"/>
</dbReference>
<organism evidence="2 3">
    <name type="scientific">Usitatibacter palustris</name>
    <dbReference type="NCBI Taxonomy" id="2732487"/>
    <lineage>
        <taxon>Bacteria</taxon>
        <taxon>Pseudomonadati</taxon>
        <taxon>Pseudomonadota</taxon>
        <taxon>Betaproteobacteria</taxon>
        <taxon>Nitrosomonadales</taxon>
        <taxon>Usitatibacteraceae</taxon>
        <taxon>Usitatibacter</taxon>
    </lineage>
</organism>
<keyword evidence="3" id="KW-1185">Reference proteome</keyword>
<evidence type="ECO:0000313" key="2">
    <source>
        <dbReference type="EMBL" id="QJR13737.1"/>
    </source>
</evidence>
<evidence type="ECO:0000256" key="1">
    <source>
        <dbReference type="SAM" id="Phobius"/>
    </source>
</evidence>
<keyword evidence="1" id="KW-0812">Transmembrane</keyword>
<reference evidence="2 3" key="1">
    <citation type="submission" date="2020-04" db="EMBL/GenBank/DDBJ databases">
        <title>Usitatibacter rugosus gen. nov., sp. nov. and Usitatibacter palustris sp. nov., novel members of Usitatibacteraceae fam. nov. within the order Nitrosomonadales isolated from soil.</title>
        <authorList>
            <person name="Huber K.J."/>
            <person name="Neumann-Schaal M."/>
            <person name="Geppert A."/>
            <person name="Luckner M."/>
            <person name="Wanner G."/>
            <person name="Overmann J."/>
        </authorList>
    </citation>
    <scope>NUCLEOTIDE SEQUENCE [LARGE SCALE GENOMIC DNA]</scope>
    <source>
        <strain evidence="2 3">Swamp67</strain>
    </source>
</reference>
<keyword evidence="1" id="KW-0472">Membrane</keyword>
<accession>A0A6M4H700</accession>
<dbReference type="InterPro" id="IPR010721">
    <property type="entry name" value="UstE-like"/>
</dbReference>
<feature type="transmembrane region" description="Helical" evidence="1">
    <location>
        <begin position="187"/>
        <end position="204"/>
    </location>
</feature>
<evidence type="ECO:0000313" key="3">
    <source>
        <dbReference type="Proteomes" id="UP000503096"/>
    </source>
</evidence>
<dbReference type="AlphaFoldDB" id="A0A6M4H700"/>
<dbReference type="InParanoid" id="A0A6M4H700"/>
<gene>
    <name evidence="2" type="ORF">DSM104440_00527</name>
</gene>
<dbReference type="Pfam" id="PF06966">
    <property type="entry name" value="DUF1295"/>
    <property type="match status" value="1"/>
</dbReference>
<feature type="transmembrane region" description="Helical" evidence="1">
    <location>
        <begin position="32"/>
        <end position="50"/>
    </location>
</feature>
<dbReference type="PANTHER" id="PTHR32251">
    <property type="entry name" value="3-OXO-5-ALPHA-STEROID 4-DEHYDROGENASE"/>
    <property type="match status" value="1"/>
</dbReference>
<sequence>MNAAGLWLTALAPLGVLALVAWAVATARRNAGLVDIFWSLFFLLAALVYAQGAGGHSARATVVLGLVAAWAFRLAGHLAVRNWNAPEDHRYVQIRARNEPGFTWKSVYLVFGLQAVLAWIISAPLAGAIASPAPLGFLDAIGAVLAATGLAIEAIADYQLARFKADPANARAVMDRGLWRYSRHPNYFGEFCVWWGFYAIAIAAGAEWTVFAPFLMSVLLLRVSGVALLERDIGDRRPAYRQYIARTNAFFPGPARGP</sequence>
<feature type="transmembrane region" description="Helical" evidence="1">
    <location>
        <begin position="62"/>
        <end position="80"/>
    </location>
</feature>
<feature type="transmembrane region" description="Helical" evidence="1">
    <location>
        <begin position="135"/>
        <end position="156"/>
    </location>
</feature>
<name>A0A6M4H700_9PROT</name>
<feature type="transmembrane region" description="Helical" evidence="1">
    <location>
        <begin position="6"/>
        <end position="25"/>
    </location>
</feature>